<evidence type="ECO:0000256" key="7">
    <source>
        <dbReference type="PROSITE-ProRule" id="PRU01091"/>
    </source>
</evidence>
<dbReference type="EMBL" id="JAAZAL010000135">
    <property type="protein sequence ID" value="NLE31360.1"/>
    <property type="molecule type" value="Genomic_DNA"/>
</dbReference>
<dbReference type="SMART" id="SM00448">
    <property type="entry name" value="REC"/>
    <property type="match status" value="1"/>
</dbReference>
<feature type="domain" description="OmpR/PhoB-type" evidence="9">
    <location>
        <begin position="129"/>
        <end position="230"/>
    </location>
</feature>
<dbReference type="SUPFAM" id="SSF52172">
    <property type="entry name" value="CheY-like"/>
    <property type="match status" value="1"/>
</dbReference>
<evidence type="ECO:0000259" key="9">
    <source>
        <dbReference type="PROSITE" id="PS51755"/>
    </source>
</evidence>
<dbReference type="InterPro" id="IPR001867">
    <property type="entry name" value="OmpR/PhoB-type_DNA-bd"/>
</dbReference>
<dbReference type="InterPro" id="IPR039420">
    <property type="entry name" value="WalR-like"/>
</dbReference>
<feature type="domain" description="Response regulatory" evidence="8">
    <location>
        <begin position="5"/>
        <end position="118"/>
    </location>
</feature>
<dbReference type="PANTHER" id="PTHR48111">
    <property type="entry name" value="REGULATOR OF RPOS"/>
    <property type="match status" value="1"/>
</dbReference>
<keyword evidence="5" id="KW-0804">Transcription</keyword>
<accession>A0A847EU87</accession>
<dbReference type="PROSITE" id="PS51755">
    <property type="entry name" value="OMPR_PHOB"/>
    <property type="match status" value="1"/>
</dbReference>
<dbReference type="CDD" id="cd00383">
    <property type="entry name" value="trans_reg_C"/>
    <property type="match status" value="1"/>
</dbReference>
<evidence type="ECO:0000259" key="8">
    <source>
        <dbReference type="PROSITE" id="PS50110"/>
    </source>
</evidence>
<dbReference type="GO" id="GO:0000976">
    <property type="term" value="F:transcription cis-regulatory region binding"/>
    <property type="evidence" value="ECO:0007669"/>
    <property type="project" value="TreeGrafter"/>
</dbReference>
<evidence type="ECO:0000313" key="10">
    <source>
        <dbReference type="EMBL" id="NLE31360.1"/>
    </source>
</evidence>
<dbReference type="PROSITE" id="PS50110">
    <property type="entry name" value="RESPONSE_REGULATORY"/>
    <property type="match status" value="1"/>
</dbReference>
<keyword evidence="2" id="KW-0902">Two-component regulatory system</keyword>
<protein>
    <submittedName>
        <fullName evidence="10">Response regulator transcription factor</fullName>
    </submittedName>
</protein>
<dbReference type="GO" id="GO:0032993">
    <property type="term" value="C:protein-DNA complex"/>
    <property type="evidence" value="ECO:0007669"/>
    <property type="project" value="TreeGrafter"/>
</dbReference>
<evidence type="ECO:0000256" key="1">
    <source>
        <dbReference type="ARBA" id="ARBA00022553"/>
    </source>
</evidence>
<keyword evidence="4 7" id="KW-0238">DNA-binding</keyword>
<dbReference type="Gene3D" id="3.40.50.2300">
    <property type="match status" value="1"/>
</dbReference>
<dbReference type="GO" id="GO:0005829">
    <property type="term" value="C:cytosol"/>
    <property type="evidence" value="ECO:0007669"/>
    <property type="project" value="TreeGrafter"/>
</dbReference>
<dbReference type="Pfam" id="PF00072">
    <property type="entry name" value="Response_reg"/>
    <property type="match status" value="1"/>
</dbReference>
<evidence type="ECO:0000313" key="11">
    <source>
        <dbReference type="Proteomes" id="UP000554004"/>
    </source>
</evidence>
<gene>
    <name evidence="10" type="ORF">GX618_03775</name>
</gene>
<evidence type="ECO:0000256" key="4">
    <source>
        <dbReference type="ARBA" id="ARBA00023125"/>
    </source>
</evidence>
<dbReference type="AlphaFoldDB" id="A0A847EU87"/>
<name>A0A847EU87_9BACT</name>
<dbReference type="SMART" id="SM00862">
    <property type="entry name" value="Trans_reg_C"/>
    <property type="match status" value="1"/>
</dbReference>
<dbReference type="FunFam" id="3.40.50.2300:FF:000001">
    <property type="entry name" value="DNA-binding response regulator PhoB"/>
    <property type="match status" value="1"/>
</dbReference>
<dbReference type="InterPro" id="IPR011006">
    <property type="entry name" value="CheY-like_superfamily"/>
</dbReference>
<dbReference type="InterPro" id="IPR036388">
    <property type="entry name" value="WH-like_DNA-bd_sf"/>
</dbReference>
<dbReference type="CDD" id="cd17574">
    <property type="entry name" value="REC_OmpR"/>
    <property type="match status" value="1"/>
</dbReference>
<sequence>MKEIKILVVDDEKLIVAVVQTYLEKAGYKVFPAFNGLDALTEFDRIAPDLVILDLMLPDLSGEKVCQKIRQKSRVPVIMLTAKAADDAIVEGFNYGADDYVTKPFSSKQLVARVQAVLRRTQAEPFPLSSQLSFSNGDLVIDSMRHEITKDGAIVNLTPHEFRILMTLARFPTKVFTREELISLALDDDYQGNDRVIDSHIKNLRLKIEDNSKNPRYVLTIHGIGYKFGGGL</sequence>
<feature type="DNA-binding region" description="OmpR/PhoB-type" evidence="7">
    <location>
        <begin position="129"/>
        <end position="230"/>
    </location>
</feature>
<keyword evidence="3" id="KW-0805">Transcription regulation</keyword>
<evidence type="ECO:0000256" key="3">
    <source>
        <dbReference type="ARBA" id="ARBA00023015"/>
    </source>
</evidence>
<dbReference type="FunFam" id="1.10.10.10:FF:000018">
    <property type="entry name" value="DNA-binding response regulator ResD"/>
    <property type="match status" value="1"/>
</dbReference>
<dbReference type="Gene3D" id="1.10.10.10">
    <property type="entry name" value="Winged helix-like DNA-binding domain superfamily/Winged helix DNA-binding domain"/>
    <property type="match status" value="1"/>
</dbReference>
<proteinExistence type="predicted"/>
<comment type="caution">
    <text evidence="10">The sequence shown here is derived from an EMBL/GenBank/DDBJ whole genome shotgun (WGS) entry which is preliminary data.</text>
</comment>
<dbReference type="Pfam" id="PF00486">
    <property type="entry name" value="Trans_reg_C"/>
    <property type="match status" value="1"/>
</dbReference>
<evidence type="ECO:0000256" key="5">
    <source>
        <dbReference type="ARBA" id="ARBA00023163"/>
    </source>
</evidence>
<keyword evidence="1 6" id="KW-0597">Phosphoprotein</keyword>
<dbReference type="GO" id="GO:0006355">
    <property type="term" value="P:regulation of DNA-templated transcription"/>
    <property type="evidence" value="ECO:0007669"/>
    <property type="project" value="InterPro"/>
</dbReference>
<feature type="modified residue" description="4-aspartylphosphate" evidence="6">
    <location>
        <position position="54"/>
    </location>
</feature>
<dbReference type="GO" id="GO:0000156">
    <property type="term" value="F:phosphorelay response regulator activity"/>
    <property type="evidence" value="ECO:0007669"/>
    <property type="project" value="TreeGrafter"/>
</dbReference>
<organism evidence="10 11">
    <name type="scientific">Candidatus Dojkabacteria bacterium</name>
    <dbReference type="NCBI Taxonomy" id="2099670"/>
    <lineage>
        <taxon>Bacteria</taxon>
        <taxon>Candidatus Dojkabacteria</taxon>
    </lineage>
</organism>
<dbReference type="PANTHER" id="PTHR48111:SF73">
    <property type="entry name" value="ALKALINE PHOSPHATASE SYNTHESIS TRANSCRIPTIONAL REGULATORY PROTEIN PHOP"/>
    <property type="match status" value="1"/>
</dbReference>
<dbReference type="Proteomes" id="UP000554004">
    <property type="component" value="Unassembled WGS sequence"/>
</dbReference>
<reference evidence="10 11" key="1">
    <citation type="journal article" date="2020" name="Biotechnol. Biofuels">
        <title>New insights from the biogas microbiome by comprehensive genome-resolved metagenomics of nearly 1600 species originating from multiple anaerobic digesters.</title>
        <authorList>
            <person name="Campanaro S."/>
            <person name="Treu L."/>
            <person name="Rodriguez-R L.M."/>
            <person name="Kovalovszki A."/>
            <person name="Ziels R.M."/>
            <person name="Maus I."/>
            <person name="Zhu X."/>
            <person name="Kougias P.G."/>
            <person name="Basile A."/>
            <person name="Luo G."/>
            <person name="Schluter A."/>
            <person name="Konstantinidis K.T."/>
            <person name="Angelidaki I."/>
        </authorList>
    </citation>
    <scope>NUCLEOTIDE SEQUENCE [LARGE SCALE GENOMIC DNA]</scope>
    <source>
        <strain evidence="10">AS06rmzACSIP_421</strain>
    </source>
</reference>
<dbReference type="Gene3D" id="6.10.250.690">
    <property type="match status" value="1"/>
</dbReference>
<evidence type="ECO:0000256" key="6">
    <source>
        <dbReference type="PROSITE-ProRule" id="PRU00169"/>
    </source>
</evidence>
<dbReference type="InterPro" id="IPR001789">
    <property type="entry name" value="Sig_transdc_resp-reg_receiver"/>
</dbReference>
<evidence type="ECO:0000256" key="2">
    <source>
        <dbReference type="ARBA" id="ARBA00023012"/>
    </source>
</evidence>